<dbReference type="EMBL" id="CP024092">
    <property type="protein sequence ID" value="ATP26639.1"/>
    <property type="molecule type" value="Genomic_DNA"/>
</dbReference>
<evidence type="ECO:0000313" key="4">
    <source>
        <dbReference type="EMBL" id="RRD69925.1"/>
    </source>
</evidence>
<reference evidence="2 5" key="4">
    <citation type="submission" date="2020-06" db="EMBL/GenBank/DDBJ databases">
        <title>Genomic analysis of Escherichia coli Ec98 resistant to antibiotic.</title>
        <authorList>
            <person name="Campos L."/>
        </authorList>
    </citation>
    <scope>NUCLEOTIDE SEQUENCE [LARGE SCALE GENOMIC DNA]</scope>
    <source>
        <strain evidence="2 5">UFU_EC98</strain>
    </source>
</reference>
<dbReference type="Proteomes" id="UP000225264">
    <property type="component" value="Unassembled WGS sequence"/>
</dbReference>
<evidence type="ECO:0000313" key="6">
    <source>
        <dbReference type="Proteomes" id="UP000245761"/>
    </source>
</evidence>
<dbReference type="Proteomes" id="UP000271008">
    <property type="component" value="Unassembled WGS sequence"/>
</dbReference>
<proteinExistence type="predicted"/>
<gene>
    <name evidence="1" type="ORF">CQ842_12320</name>
    <name evidence="2" type="ORF">CQ842_22560</name>
    <name evidence="3" type="ORF">DD762_22070</name>
    <name evidence="4" type="ORF">EIA08_26535</name>
</gene>
<organism evidence="4 7">
    <name type="scientific">Escherichia coli</name>
    <dbReference type="NCBI Taxonomy" id="562"/>
    <lineage>
        <taxon>Bacteria</taxon>
        <taxon>Pseudomonadati</taxon>
        <taxon>Pseudomonadota</taxon>
        <taxon>Gammaproteobacteria</taxon>
        <taxon>Enterobacterales</taxon>
        <taxon>Enterobacteriaceae</taxon>
        <taxon>Escherichia</taxon>
    </lineage>
</organism>
<dbReference type="AlphaFoldDB" id="A0A246NNX5"/>
<dbReference type="EMBL" id="JACCJF010000039">
    <property type="protein sequence ID" value="MBZ4695782.1"/>
    <property type="molecule type" value="Genomic_DNA"/>
</dbReference>
<evidence type="ECO:0000313" key="5">
    <source>
        <dbReference type="Proteomes" id="UP000225264"/>
    </source>
</evidence>
<accession>A0A246NNX5</accession>
<sequence length="75" mass="8124">MEDFHLLVVLQPPQLKNSASHGATRHARRTYATSADVNGTRNILAAGHAVLACKEMVQSGLLFKQEPTEMIPAIA</sequence>
<dbReference type="EMBL" id="RQTU01000078">
    <property type="protein sequence ID" value="RRD69925.1"/>
    <property type="molecule type" value="Genomic_DNA"/>
</dbReference>
<dbReference type="Proteomes" id="UP000245761">
    <property type="component" value="Unassembled WGS sequence"/>
</dbReference>
<evidence type="ECO:0000313" key="3">
    <source>
        <dbReference type="EMBL" id="PWH58162.1"/>
    </source>
</evidence>
<evidence type="ECO:0000313" key="1">
    <source>
        <dbReference type="EMBL" id="ATP26639.1"/>
    </source>
</evidence>
<name>A0A246NNX5_ECOLX</name>
<evidence type="ECO:0000313" key="7">
    <source>
        <dbReference type="Proteomes" id="UP000271008"/>
    </source>
</evidence>
<reference evidence="4 7" key="3">
    <citation type="submission" date="2018-11" db="EMBL/GenBank/DDBJ databases">
        <title>Enterobacteriaceae from Patient.</title>
        <authorList>
            <person name="Shen C."/>
            <person name="Yang Y."/>
            <person name="Tian G."/>
        </authorList>
    </citation>
    <scope>NUCLEOTIDE SEQUENCE [LARGE SCALE GENOMIC DNA]</scope>
    <source>
        <strain evidence="4 7">GBGD28</strain>
    </source>
</reference>
<reference evidence="1 5" key="1">
    <citation type="submission" date="2017-10" db="EMBL/GenBank/DDBJ databases">
        <title>Genome and in vitro analysis of Escherichia coli resistant to antibiotic.</title>
        <authorList>
            <person name="Pereira U.P."/>
            <person name="Facimoto C.T."/>
            <person name="Campos P.A."/>
            <person name="Araujo B.F."/>
            <person name="Royer S."/>
            <person name="Goncalves I.R."/>
            <person name="Ferreira M.L."/>
            <person name="Gontijo P."/>
            <person name="Ribas R.M."/>
        </authorList>
    </citation>
    <scope>NUCLEOTIDE SEQUENCE [LARGE SCALE GENOMIC DNA]</scope>
    <source>
        <strain evidence="1 5">UFU_EC98</strain>
    </source>
</reference>
<evidence type="ECO:0000313" key="2">
    <source>
        <dbReference type="EMBL" id="MBZ4695782.1"/>
    </source>
</evidence>
<protein>
    <submittedName>
        <fullName evidence="4">Virulence protein</fullName>
    </submittedName>
</protein>
<reference evidence="3 6" key="2">
    <citation type="submission" date="2018-04" db="EMBL/GenBank/DDBJ databases">
        <title>Draft Genomic Sequencing Of Potential Extraintestinal Pathogenic Escherichia coli B8S56 Isolated from Retail Chicken Skin.</title>
        <authorList>
            <person name="Xu A."/>
            <person name="Tilman S."/>
            <person name="Wisser-Parker K."/>
            <person name="Scullen O.J."/>
            <person name="Sommers C."/>
        </authorList>
    </citation>
    <scope>NUCLEOTIDE SEQUENCE [LARGE SCALE GENOMIC DNA]</scope>
    <source>
        <strain evidence="3 6">B8S56</strain>
    </source>
</reference>
<dbReference type="EMBL" id="QEMT01000052">
    <property type="protein sequence ID" value="PWH58162.1"/>
    <property type="molecule type" value="Genomic_DNA"/>
</dbReference>